<proteinExistence type="predicted"/>
<reference evidence="1" key="1">
    <citation type="journal article" date="2023" name="Mol. Biol. Evol.">
        <title>Third-Generation Sequencing Reveals the Adaptive Role of the Epigenome in Three Deep-Sea Polychaetes.</title>
        <authorList>
            <person name="Perez M."/>
            <person name="Aroh O."/>
            <person name="Sun Y."/>
            <person name="Lan Y."/>
            <person name="Juniper S.K."/>
            <person name="Young C.R."/>
            <person name="Angers B."/>
            <person name="Qian P.Y."/>
        </authorList>
    </citation>
    <scope>NUCLEOTIDE SEQUENCE</scope>
    <source>
        <strain evidence="1">R07B-5</strain>
    </source>
</reference>
<protein>
    <submittedName>
        <fullName evidence="1">Uncharacterized protein</fullName>
    </submittedName>
</protein>
<dbReference type="EMBL" id="JAODUO010000286">
    <property type="protein sequence ID" value="KAK2184025.1"/>
    <property type="molecule type" value="Genomic_DNA"/>
</dbReference>
<sequence length="135" mass="14757">MKISLHMLWVSPAERLIWWYKLASLTCVNCLQENYSLGHILSSGMALHIHPGIGPGVTRPTQCPAADAGLLSMMVPGCWRTRILTSSHSFIADAYFTIVVNHCQYNGGSPHTFGPQTCAVTTDRQSPVLMRGATT</sequence>
<gene>
    <name evidence="1" type="ORF">NP493_286g02114</name>
</gene>
<evidence type="ECO:0000313" key="2">
    <source>
        <dbReference type="Proteomes" id="UP001209878"/>
    </source>
</evidence>
<evidence type="ECO:0000313" key="1">
    <source>
        <dbReference type="EMBL" id="KAK2184025.1"/>
    </source>
</evidence>
<dbReference type="AlphaFoldDB" id="A0AAD9UCA7"/>
<organism evidence="1 2">
    <name type="scientific">Ridgeia piscesae</name>
    <name type="common">Tubeworm</name>
    <dbReference type="NCBI Taxonomy" id="27915"/>
    <lineage>
        <taxon>Eukaryota</taxon>
        <taxon>Metazoa</taxon>
        <taxon>Spiralia</taxon>
        <taxon>Lophotrochozoa</taxon>
        <taxon>Annelida</taxon>
        <taxon>Polychaeta</taxon>
        <taxon>Sedentaria</taxon>
        <taxon>Canalipalpata</taxon>
        <taxon>Sabellida</taxon>
        <taxon>Siboglinidae</taxon>
        <taxon>Ridgeia</taxon>
    </lineage>
</organism>
<dbReference type="Proteomes" id="UP001209878">
    <property type="component" value="Unassembled WGS sequence"/>
</dbReference>
<accession>A0AAD9UCA7</accession>
<name>A0AAD9UCA7_RIDPI</name>
<comment type="caution">
    <text evidence="1">The sequence shown here is derived from an EMBL/GenBank/DDBJ whole genome shotgun (WGS) entry which is preliminary data.</text>
</comment>
<keyword evidence="2" id="KW-1185">Reference proteome</keyword>